<organism evidence="1">
    <name type="scientific">hydrothermal vent metagenome</name>
    <dbReference type="NCBI Taxonomy" id="652676"/>
    <lineage>
        <taxon>unclassified sequences</taxon>
        <taxon>metagenomes</taxon>
        <taxon>ecological metagenomes</taxon>
    </lineage>
</organism>
<reference evidence="1" key="1">
    <citation type="submission" date="2016-10" db="EMBL/GenBank/DDBJ databases">
        <authorList>
            <person name="de Groot N.N."/>
        </authorList>
    </citation>
    <scope>NUCLEOTIDE SEQUENCE</scope>
</reference>
<accession>A0A1W1E5D9</accession>
<gene>
    <name evidence="1" type="ORF">MNB_SUP05-SYMBIONT-5-678</name>
</gene>
<dbReference type="EMBL" id="FPHZ01000211">
    <property type="protein sequence ID" value="SFV89173.1"/>
    <property type="molecule type" value="Genomic_DNA"/>
</dbReference>
<name>A0A1W1E5D9_9ZZZZ</name>
<proteinExistence type="predicted"/>
<protein>
    <submittedName>
        <fullName evidence="1">Uncharacterized protein</fullName>
    </submittedName>
</protein>
<evidence type="ECO:0000313" key="1">
    <source>
        <dbReference type="EMBL" id="SFV89173.1"/>
    </source>
</evidence>
<dbReference type="AlphaFoldDB" id="A0A1W1E5D9"/>
<sequence>MFVYALPSGAWERDMIENLVGMKNWQKSLNAALTFAKPYHSWER</sequence>